<reference evidence="14" key="1">
    <citation type="submission" date="2017-02" db="EMBL/GenBank/DDBJ databases">
        <title>Comparative genomics and description of representatives of a novel lineage of planctomycetes thriving in anoxic sediments.</title>
        <authorList>
            <person name="Spring S."/>
            <person name="Bunk B."/>
            <person name="Sproer C."/>
        </authorList>
    </citation>
    <scope>NUCLEOTIDE SEQUENCE [LARGE SCALE GENOMIC DNA]</scope>
    <source>
        <strain evidence="14">ST-NAGAB-D1</strain>
    </source>
</reference>
<dbReference type="GO" id="GO:0005524">
    <property type="term" value="F:ATP binding"/>
    <property type="evidence" value="ECO:0007669"/>
    <property type="project" value="UniProtKB-KW"/>
</dbReference>
<comment type="cofactor">
    <cofactor evidence="1">
        <name>Mg(2+)</name>
        <dbReference type="ChEBI" id="CHEBI:18420"/>
    </cofactor>
</comment>
<organism evidence="13 14">
    <name type="scientific">Anaerohalosphaera lusitana</name>
    <dbReference type="NCBI Taxonomy" id="1936003"/>
    <lineage>
        <taxon>Bacteria</taxon>
        <taxon>Pseudomonadati</taxon>
        <taxon>Planctomycetota</taxon>
        <taxon>Phycisphaerae</taxon>
        <taxon>Sedimentisphaerales</taxon>
        <taxon>Anaerohalosphaeraceae</taxon>
        <taxon>Anaerohalosphaera</taxon>
    </lineage>
</organism>
<keyword evidence="7" id="KW-0067">ATP-binding</keyword>
<keyword evidence="6 13" id="KW-0418">Kinase</keyword>
<feature type="domain" description="DAGKc" evidence="12">
    <location>
        <begin position="4"/>
        <end position="135"/>
    </location>
</feature>
<name>A0A1U9NK49_9BACT</name>
<dbReference type="PROSITE" id="PS50146">
    <property type="entry name" value="DAGK"/>
    <property type="match status" value="1"/>
</dbReference>
<dbReference type="PANTHER" id="PTHR12358">
    <property type="entry name" value="SPHINGOSINE KINASE"/>
    <property type="match status" value="1"/>
</dbReference>
<dbReference type="InterPro" id="IPR017438">
    <property type="entry name" value="ATP-NAD_kinase_N"/>
</dbReference>
<accession>A0A1U9NK49</accession>
<keyword evidence="9" id="KW-0443">Lipid metabolism</keyword>
<gene>
    <name evidence="13" type="primary">dagK</name>
    <name evidence="13" type="ORF">STSP2_01459</name>
</gene>
<keyword evidence="4" id="KW-0479">Metal-binding</keyword>
<dbReference type="Pfam" id="PF00781">
    <property type="entry name" value="DAGK_cat"/>
    <property type="match status" value="1"/>
</dbReference>
<evidence type="ECO:0000256" key="8">
    <source>
        <dbReference type="ARBA" id="ARBA00022842"/>
    </source>
</evidence>
<evidence type="ECO:0000256" key="1">
    <source>
        <dbReference type="ARBA" id="ARBA00001946"/>
    </source>
</evidence>
<evidence type="ECO:0000313" key="14">
    <source>
        <dbReference type="Proteomes" id="UP000189674"/>
    </source>
</evidence>
<dbReference type="Proteomes" id="UP000189674">
    <property type="component" value="Chromosome"/>
</dbReference>
<dbReference type="GO" id="GO:0008654">
    <property type="term" value="P:phospholipid biosynthetic process"/>
    <property type="evidence" value="ECO:0007669"/>
    <property type="project" value="UniProtKB-KW"/>
</dbReference>
<dbReference type="SUPFAM" id="SSF111331">
    <property type="entry name" value="NAD kinase/diacylglycerol kinase-like"/>
    <property type="match status" value="1"/>
</dbReference>
<dbReference type="InterPro" id="IPR001206">
    <property type="entry name" value="Diacylglycerol_kinase_cat_dom"/>
</dbReference>
<keyword evidence="5" id="KW-0547">Nucleotide-binding</keyword>
<keyword evidence="14" id="KW-1185">Reference proteome</keyword>
<dbReference type="InterPro" id="IPR045540">
    <property type="entry name" value="YegS/DAGK_C"/>
</dbReference>
<evidence type="ECO:0000256" key="9">
    <source>
        <dbReference type="ARBA" id="ARBA00023098"/>
    </source>
</evidence>
<dbReference type="OrthoDB" id="9815110at2"/>
<dbReference type="GO" id="GO:0004143">
    <property type="term" value="F:ATP-dependent diacylglycerol kinase activity"/>
    <property type="evidence" value="ECO:0007669"/>
    <property type="project" value="UniProtKB-EC"/>
</dbReference>
<dbReference type="InterPro" id="IPR016064">
    <property type="entry name" value="NAD/diacylglycerol_kinase_sf"/>
</dbReference>
<evidence type="ECO:0000256" key="10">
    <source>
        <dbReference type="ARBA" id="ARBA00023209"/>
    </source>
</evidence>
<keyword evidence="11" id="KW-1208">Phospholipid metabolism</keyword>
<keyword evidence="3 13" id="KW-0808">Transferase</keyword>
<dbReference type="GO" id="GO:0005886">
    <property type="term" value="C:plasma membrane"/>
    <property type="evidence" value="ECO:0007669"/>
    <property type="project" value="TreeGrafter"/>
</dbReference>
<dbReference type="Gene3D" id="3.40.50.10330">
    <property type="entry name" value="Probable inorganic polyphosphate/atp-NAD kinase, domain 1"/>
    <property type="match status" value="1"/>
</dbReference>
<dbReference type="EC" id="2.7.1.107" evidence="13"/>
<evidence type="ECO:0000256" key="7">
    <source>
        <dbReference type="ARBA" id="ARBA00022840"/>
    </source>
</evidence>
<dbReference type="InterPro" id="IPR005218">
    <property type="entry name" value="Diacylglycerol/lipid_kinase"/>
</dbReference>
<dbReference type="NCBIfam" id="TIGR00147">
    <property type="entry name" value="YegS/Rv2252/BmrU family lipid kinase"/>
    <property type="match status" value="1"/>
</dbReference>
<evidence type="ECO:0000256" key="4">
    <source>
        <dbReference type="ARBA" id="ARBA00022723"/>
    </source>
</evidence>
<dbReference type="AlphaFoldDB" id="A0A1U9NK49"/>
<keyword evidence="10" id="KW-0594">Phospholipid biosynthesis</keyword>
<dbReference type="KEGG" id="alus:STSP2_01459"/>
<evidence type="ECO:0000256" key="2">
    <source>
        <dbReference type="ARBA" id="ARBA00022516"/>
    </source>
</evidence>
<dbReference type="SMART" id="SM00046">
    <property type="entry name" value="DAGKc"/>
    <property type="match status" value="1"/>
</dbReference>
<evidence type="ECO:0000256" key="6">
    <source>
        <dbReference type="ARBA" id="ARBA00022777"/>
    </source>
</evidence>
<dbReference type="Pfam" id="PF19279">
    <property type="entry name" value="YegS_C"/>
    <property type="match status" value="1"/>
</dbReference>
<dbReference type="GO" id="GO:0046872">
    <property type="term" value="F:metal ion binding"/>
    <property type="evidence" value="ECO:0007669"/>
    <property type="project" value="UniProtKB-KW"/>
</dbReference>
<evidence type="ECO:0000313" key="13">
    <source>
        <dbReference type="EMBL" id="AQT68301.1"/>
    </source>
</evidence>
<proteinExistence type="predicted"/>
<evidence type="ECO:0000259" key="12">
    <source>
        <dbReference type="PROSITE" id="PS50146"/>
    </source>
</evidence>
<dbReference type="EMBL" id="CP019791">
    <property type="protein sequence ID" value="AQT68301.1"/>
    <property type="molecule type" value="Genomic_DNA"/>
</dbReference>
<dbReference type="Gene3D" id="2.60.200.40">
    <property type="match status" value="1"/>
</dbReference>
<sequence>MNISKEGYILFIINPSSGKSSSKLMFHEFRSYLEEKGYSIKIAFTESLEHAQELARKAAVEYDCKLVVAAGGDGTVREIVQGLEGSDKPMMIVPAGTENLLANEMGYDEKGKTLIKAFEGDASRDLDLGKANGRCFTCVAGFGFDANVIDMVNERREGHINHLDYFWPIWRTFWAYKFPDITVSVDGEQIHSGPGILFVGNISRYAVGLEILQNADFGDGLLDVCIYKCESQIQLLKHSVFTLSKRHINASDVVYRQGKIVEIGGDPQVVSCQLDGDPGPDLPVKIRLIPQAVKVLVPPDAKPAGIRTRLVRALG</sequence>
<keyword evidence="8" id="KW-0460">Magnesium</keyword>
<dbReference type="RefSeq" id="WP_146661178.1">
    <property type="nucleotide sequence ID" value="NZ_CP019791.1"/>
</dbReference>
<dbReference type="InterPro" id="IPR050187">
    <property type="entry name" value="Lipid_Phosphate_FormReg"/>
</dbReference>
<dbReference type="STRING" id="1936003.STSP2_01459"/>
<evidence type="ECO:0000256" key="3">
    <source>
        <dbReference type="ARBA" id="ARBA00022679"/>
    </source>
</evidence>
<evidence type="ECO:0000256" key="11">
    <source>
        <dbReference type="ARBA" id="ARBA00023264"/>
    </source>
</evidence>
<keyword evidence="2" id="KW-0444">Lipid biosynthesis</keyword>
<dbReference type="PANTHER" id="PTHR12358:SF106">
    <property type="entry name" value="LIPID KINASE YEGS"/>
    <property type="match status" value="1"/>
</dbReference>
<protein>
    <submittedName>
        <fullName evidence="13">Diacylglycerol kinase</fullName>
        <ecNumber evidence="13">2.7.1.107</ecNumber>
    </submittedName>
</protein>
<evidence type="ECO:0000256" key="5">
    <source>
        <dbReference type="ARBA" id="ARBA00022741"/>
    </source>
</evidence>